<dbReference type="PANTHER" id="PTHR16172:SF41">
    <property type="entry name" value="MAJOR FACILITATOR SUPERFAMILY DOMAIN-CONTAINING PROTEIN 6-LIKE"/>
    <property type="match status" value="1"/>
</dbReference>
<accession>A0A7M5UC56</accession>
<feature type="transmembrane region" description="Helical" evidence="7">
    <location>
        <begin position="282"/>
        <end position="304"/>
    </location>
</feature>
<feature type="transmembrane region" description="Helical" evidence="7">
    <location>
        <begin position="530"/>
        <end position="547"/>
    </location>
</feature>
<evidence type="ECO:0000256" key="7">
    <source>
        <dbReference type="SAM" id="Phobius"/>
    </source>
</evidence>
<keyword evidence="3 7" id="KW-0812">Transmembrane</keyword>
<dbReference type="GeneID" id="136797665"/>
<feature type="transmembrane region" description="Helical" evidence="7">
    <location>
        <begin position="358"/>
        <end position="380"/>
    </location>
</feature>
<dbReference type="Proteomes" id="UP000594262">
    <property type="component" value="Unplaced"/>
</dbReference>
<evidence type="ECO:0000256" key="3">
    <source>
        <dbReference type="ARBA" id="ARBA00022692"/>
    </source>
</evidence>
<feature type="transmembrane region" description="Helical" evidence="7">
    <location>
        <begin position="432"/>
        <end position="449"/>
    </location>
</feature>
<reference evidence="9" key="1">
    <citation type="submission" date="2021-01" db="UniProtKB">
        <authorList>
            <consortium name="EnsemblMetazoa"/>
        </authorList>
    </citation>
    <scope>IDENTIFICATION</scope>
</reference>
<dbReference type="PANTHER" id="PTHR16172">
    <property type="entry name" value="MAJOR FACILITATOR SUPERFAMILY DOMAIN-CONTAINING PROTEIN 6-LIKE"/>
    <property type="match status" value="1"/>
</dbReference>
<evidence type="ECO:0000256" key="1">
    <source>
        <dbReference type="ARBA" id="ARBA00004141"/>
    </source>
</evidence>
<sequence>MSKEQSQDSLDIQSKIMMDDEKMKLVSRNGNVETINNNKRSGAQYKWYDVNRRALPSKCAYFVMNARRVGFKPNVALFLIGIGLDKAETGFISGLGMIGMLGGLCWGYIADRWQCHRAVILATCLLSLFAITSQPFIGLSYGDPETNKCPVAGEASRMNGQLSINLSFPNNVTTGDTELSLNFINDTSILPGNPIAHNKKKSRYGTLFVVMLIIYTTVTFAEAGGFPFVDSGTLRRSQLAAIDRPIDYGRQRMFGSLGAAFGITTTNLAVDYFPPNNYITCYAGIFLVYASYTCLCCLFLLLLYRGLTFNRENKSPECVECLNKDSDQLSTNSQDEHNNNNDNEPDLPVKEKPTLNKLLLNTLLRYDMLFFYLTTLVSGMEYSQITGFTYPYLKEMGATSIQLTMSTCASCLASFISYFYCKKVIKFLGGNWNAITFSFAGYFIRYISFGFVENPWLAVLINLTHGVSATLFNAAAMNHLKESSRKTIPIMTTLISIFNIVHFSLGTIIGSSICGVVYETYGGPAMYKGTGLLALAWSIISAFYVVIKRRRNRKSETIASDIGERLSVKKEQNKTNRYSIV</sequence>
<feature type="region of interest" description="Disordered" evidence="6">
    <location>
        <begin position="329"/>
        <end position="350"/>
    </location>
</feature>
<keyword evidence="4 7" id="KW-1133">Transmembrane helix</keyword>
<evidence type="ECO:0000313" key="9">
    <source>
        <dbReference type="EnsemblMetazoa" id="CLYHEMP008689.1"/>
    </source>
</evidence>
<feature type="transmembrane region" description="Helical" evidence="7">
    <location>
        <begin position="400"/>
        <end position="420"/>
    </location>
</feature>
<feature type="transmembrane region" description="Helical" evidence="7">
    <location>
        <begin position="118"/>
        <end position="137"/>
    </location>
</feature>
<evidence type="ECO:0000256" key="6">
    <source>
        <dbReference type="SAM" id="MobiDB-lite"/>
    </source>
</evidence>
<dbReference type="EnsemblMetazoa" id="CLYHEMT008689.1">
    <property type="protein sequence ID" value="CLYHEMP008689.1"/>
    <property type="gene ID" value="CLYHEMG008689"/>
</dbReference>
<dbReference type="InterPro" id="IPR024989">
    <property type="entry name" value="MFS_assoc_dom"/>
</dbReference>
<feature type="domain" description="Major facilitator superfamily associated" evidence="8">
    <location>
        <begin position="58"/>
        <end position="523"/>
    </location>
</feature>
<evidence type="ECO:0000256" key="2">
    <source>
        <dbReference type="ARBA" id="ARBA00005241"/>
    </source>
</evidence>
<dbReference type="OrthoDB" id="10056177at2759"/>
<dbReference type="Pfam" id="PF12832">
    <property type="entry name" value="MFS_1_like"/>
    <property type="match status" value="1"/>
</dbReference>
<dbReference type="SUPFAM" id="SSF103473">
    <property type="entry name" value="MFS general substrate transporter"/>
    <property type="match status" value="1"/>
</dbReference>
<dbReference type="Gene3D" id="1.20.1250.20">
    <property type="entry name" value="MFS general substrate transporter like domains"/>
    <property type="match status" value="2"/>
</dbReference>
<name>A0A7M5UC56_9CNID</name>
<keyword evidence="10" id="KW-1185">Reference proteome</keyword>
<evidence type="ECO:0000256" key="4">
    <source>
        <dbReference type="ARBA" id="ARBA00022989"/>
    </source>
</evidence>
<feature type="transmembrane region" description="Helical" evidence="7">
    <location>
        <begin position="253"/>
        <end position="270"/>
    </location>
</feature>
<feature type="transmembrane region" description="Helical" evidence="7">
    <location>
        <begin position="207"/>
        <end position="229"/>
    </location>
</feature>
<dbReference type="RefSeq" id="XP_066910348.1">
    <property type="nucleotide sequence ID" value="XM_067054247.1"/>
</dbReference>
<comment type="similarity">
    <text evidence="2">Belongs to the major facilitator superfamily. MFSD6 family.</text>
</comment>
<dbReference type="GO" id="GO:0016020">
    <property type="term" value="C:membrane"/>
    <property type="evidence" value="ECO:0007669"/>
    <property type="project" value="UniProtKB-SubCell"/>
</dbReference>
<feature type="transmembrane region" description="Helical" evidence="7">
    <location>
        <begin position="455"/>
        <end position="476"/>
    </location>
</feature>
<dbReference type="InterPro" id="IPR051717">
    <property type="entry name" value="MFS_MFSD6"/>
</dbReference>
<dbReference type="InterPro" id="IPR036259">
    <property type="entry name" value="MFS_trans_sf"/>
</dbReference>
<evidence type="ECO:0000259" key="8">
    <source>
        <dbReference type="Pfam" id="PF12832"/>
    </source>
</evidence>
<organism evidence="9 10">
    <name type="scientific">Clytia hemisphaerica</name>
    <dbReference type="NCBI Taxonomy" id="252671"/>
    <lineage>
        <taxon>Eukaryota</taxon>
        <taxon>Metazoa</taxon>
        <taxon>Cnidaria</taxon>
        <taxon>Hydrozoa</taxon>
        <taxon>Hydroidolina</taxon>
        <taxon>Leptothecata</taxon>
        <taxon>Obeliida</taxon>
        <taxon>Clytiidae</taxon>
        <taxon>Clytia</taxon>
    </lineage>
</organism>
<keyword evidence="5 7" id="KW-0472">Membrane</keyword>
<feature type="transmembrane region" description="Helical" evidence="7">
    <location>
        <begin position="91"/>
        <end position="109"/>
    </location>
</feature>
<protein>
    <recommendedName>
        <fullName evidence="8">Major facilitator superfamily associated domain-containing protein</fullName>
    </recommendedName>
</protein>
<evidence type="ECO:0000256" key="5">
    <source>
        <dbReference type="ARBA" id="ARBA00023136"/>
    </source>
</evidence>
<comment type="subcellular location">
    <subcellularLocation>
        <location evidence="1">Membrane</location>
        <topology evidence="1">Multi-pass membrane protein</topology>
    </subcellularLocation>
</comment>
<feature type="transmembrane region" description="Helical" evidence="7">
    <location>
        <begin position="497"/>
        <end position="518"/>
    </location>
</feature>
<proteinExistence type="inferred from homology"/>
<dbReference type="AlphaFoldDB" id="A0A7M5UC56"/>
<evidence type="ECO:0000313" key="10">
    <source>
        <dbReference type="Proteomes" id="UP000594262"/>
    </source>
</evidence>